<evidence type="ECO:0000313" key="3">
    <source>
        <dbReference type="Proteomes" id="UP000019027"/>
    </source>
</evidence>
<dbReference type="KEGG" id="ths:TES1_1748"/>
<proteinExistence type="predicted"/>
<name>W0I9M0_9EURY</name>
<feature type="transmembrane region" description="Helical" evidence="1">
    <location>
        <begin position="5"/>
        <end position="22"/>
    </location>
</feature>
<keyword evidence="1" id="KW-0812">Transmembrane</keyword>
<organism evidence="2 3">
    <name type="scientific">Thermococcus paralvinellae</name>
    <dbReference type="NCBI Taxonomy" id="582419"/>
    <lineage>
        <taxon>Archaea</taxon>
        <taxon>Methanobacteriati</taxon>
        <taxon>Methanobacteriota</taxon>
        <taxon>Thermococci</taxon>
        <taxon>Thermococcales</taxon>
        <taxon>Thermococcaceae</taxon>
        <taxon>Thermococcus</taxon>
    </lineage>
</organism>
<accession>W0I9M0</accession>
<dbReference type="STRING" id="582419.TES1_1748"/>
<keyword evidence="3" id="KW-1185">Reference proteome</keyword>
<protein>
    <submittedName>
        <fullName evidence="2">Uncharacterized protein</fullName>
    </submittedName>
</protein>
<keyword evidence="1" id="KW-0472">Membrane</keyword>
<sequence>MLAEFTVGFLFTLIWAGFFVIVEKQKSIWKATLGVTILFLAMITLNYARYRLGELLGWFLGAIVGFPFSLWFVQKVGPEKPTKESAIAMFLFGPLIFAALLIVVLFFLG</sequence>
<gene>
    <name evidence="2" type="ORF">TES1_1748</name>
</gene>
<dbReference type="HOGENOM" id="CLU_2217180_0_0_2"/>
<feature type="transmembrane region" description="Helical" evidence="1">
    <location>
        <begin position="86"/>
        <end position="108"/>
    </location>
</feature>
<keyword evidence="1" id="KW-1133">Transmembrane helix</keyword>
<feature type="transmembrane region" description="Helical" evidence="1">
    <location>
        <begin position="28"/>
        <end position="48"/>
    </location>
</feature>
<dbReference type="AlphaFoldDB" id="W0I9M0"/>
<evidence type="ECO:0000256" key="1">
    <source>
        <dbReference type="SAM" id="Phobius"/>
    </source>
</evidence>
<dbReference type="Proteomes" id="UP000019027">
    <property type="component" value="Chromosome"/>
</dbReference>
<reference evidence="2 3" key="1">
    <citation type="journal article" date="2014" name="Int. J. Syst. Evol. Microbiol.">
        <title>Thermococcus paralvinellae sp. nov. and Thermococcus cleftensis sp. nov. of hyperthermophilic heterotrophs from deep-sea hydrothermal vents.</title>
        <authorList>
            <person name="Hensley S.A."/>
            <person name="Jung J.H."/>
            <person name="Park C.S."/>
            <person name="Holden J.F."/>
        </authorList>
    </citation>
    <scope>NUCLEOTIDE SEQUENCE [LARGE SCALE GENOMIC DNA]</scope>
    <source>
        <strain evidence="2 3">ES1</strain>
    </source>
</reference>
<feature type="transmembrane region" description="Helical" evidence="1">
    <location>
        <begin position="55"/>
        <end position="74"/>
    </location>
</feature>
<evidence type="ECO:0000313" key="2">
    <source>
        <dbReference type="EMBL" id="AHF81123.1"/>
    </source>
</evidence>
<dbReference type="EMBL" id="CP006965">
    <property type="protein sequence ID" value="AHF81123.1"/>
    <property type="molecule type" value="Genomic_DNA"/>
</dbReference>